<keyword evidence="3" id="KW-1185">Reference proteome</keyword>
<dbReference type="RefSeq" id="XP_014547650.1">
    <property type="nucleotide sequence ID" value="XM_014692164.1"/>
</dbReference>
<organism evidence="2 3">
    <name type="scientific">Metarhizium brunneum</name>
    <dbReference type="NCBI Taxonomy" id="500148"/>
    <lineage>
        <taxon>Eukaryota</taxon>
        <taxon>Fungi</taxon>
        <taxon>Dikarya</taxon>
        <taxon>Ascomycota</taxon>
        <taxon>Pezizomycotina</taxon>
        <taxon>Sordariomycetes</taxon>
        <taxon>Hypocreomycetidae</taxon>
        <taxon>Hypocreales</taxon>
        <taxon>Clavicipitaceae</taxon>
        <taxon>Metarhizium</taxon>
    </lineage>
</organism>
<evidence type="ECO:0000313" key="3">
    <source>
        <dbReference type="Proteomes" id="UP000510686"/>
    </source>
</evidence>
<evidence type="ECO:0000313" key="2">
    <source>
        <dbReference type="EMBL" id="QLI66732.1"/>
    </source>
</evidence>
<dbReference type="EMBL" id="CP058933">
    <property type="protein sequence ID" value="QLI66732.1"/>
    <property type="molecule type" value="Genomic_DNA"/>
</dbReference>
<proteinExistence type="predicted"/>
<protein>
    <submittedName>
        <fullName evidence="2">Uncharacterized protein</fullName>
    </submittedName>
</protein>
<name>A0A7D5UVB5_9HYPO</name>
<dbReference type="GeneID" id="26240213"/>
<dbReference type="OrthoDB" id="10287795at2759"/>
<sequence length="103" mass="10963">MAAKDCLRVSDAATIVQRYRNVLAGGDGRRPYQLDNKFIVSVLCRLSRPAKKGSGSHSMPSNVDHSEPGTTPSVDPVGVDGRSSRTRIIPAADGIDGQQQSVD</sequence>
<gene>
    <name evidence="2" type="ORF">G6M90_00g043160</name>
</gene>
<reference evidence="2 3" key="1">
    <citation type="submission" date="2020-07" db="EMBL/GenBank/DDBJ databases">
        <title>Telomere length de novo assembly of all 7 chromosomes of the fungus, Metarhizium brunneum, using a novel assembly pipeline.</title>
        <authorList>
            <person name="Saud z."/>
            <person name="Kortsinoglou A."/>
            <person name="Kouvelis V.N."/>
            <person name="Butt T.M."/>
        </authorList>
    </citation>
    <scope>NUCLEOTIDE SEQUENCE [LARGE SCALE GENOMIC DNA]</scope>
    <source>
        <strain evidence="2 3">4556</strain>
    </source>
</reference>
<dbReference type="AlphaFoldDB" id="A0A7D5UVB5"/>
<feature type="region of interest" description="Disordered" evidence="1">
    <location>
        <begin position="49"/>
        <end position="103"/>
    </location>
</feature>
<feature type="compositionally biased region" description="Polar residues" evidence="1">
    <location>
        <begin position="55"/>
        <end position="73"/>
    </location>
</feature>
<dbReference type="Proteomes" id="UP000510686">
    <property type="component" value="Chromosome 2"/>
</dbReference>
<dbReference type="KEGG" id="mbrn:26240213"/>
<evidence type="ECO:0000256" key="1">
    <source>
        <dbReference type="SAM" id="MobiDB-lite"/>
    </source>
</evidence>
<accession>A0A7D5UVB5</accession>